<reference evidence="12 13" key="1">
    <citation type="journal article" date="2018" name="MBio">
        <title>Comparative Genomics Reveals the Core Gene Toolbox for the Fungus-Insect Symbiosis.</title>
        <authorList>
            <person name="Wang Y."/>
            <person name="Stata M."/>
            <person name="Wang W."/>
            <person name="Stajich J.E."/>
            <person name="White M.M."/>
            <person name="Moncalvo J.M."/>
        </authorList>
    </citation>
    <scope>NUCLEOTIDE SEQUENCE [LARGE SCALE GENOMIC DNA]</scope>
    <source>
        <strain evidence="12 13">AUS-77-4</strain>
    </source>
</reference>
<evidence type="ECO:0000256" key="5">
    <source>
        <dbReference type="ARBA" id="ARBA00022691"/>
    </source>
</evidence>
<dbReference type="InterPro" id="IPR003616">
    <property type="entry name" value="Post-SET_dom"/>
</dbReference>
<feature type="domain" description="Pre-SET" evidence="10">
    <location>
        <begin position="478"/>
        <end position="540"/>
    </location>
</feature>
<dbReference type="Pfam" id="PF05033">
    <property type="entry name" value="Pre-SET"/>
    <property type="match status" value="1"/>
</dbReference>
<keyword evidence="2" id="KW-0158">Chromosome</keyword>
<dbReference type="GO" id="GO:0032259">
    <property type="term" value="P:methylation"/>
    <property type="evidence" value="ECO:0007669"/>
    <property type="project" value="UniProtKB-KW"/>
</dbReference>
<feature type="region of interest" description="Disordered" evidence="8">
    <location>
        <begin position="251"/>
        <end position="284"/>
    </location>
</feature>
<dbReference type="PANTHER" id="PTHR46223:SF4">
    <property type="entry name" value="HISTONE-LYSINE N-METHYLTRANSFERASE-RELATED"/>
    <property type="match status" value="1"/>
</dbReference>
<feature type="region of interest" description="Disordered" evidence="8">
    <location>
        <begin position="68"/>
        <end position="142"/>
    </location>
</feature>
<keyword evidence="13" id="KW-1185">Reference proteome</keyword>
<dbReference type="InterPro" id="IPR050973">
    <property type="entry name" value="H3K9_Histone-Lys_N-MTase"/>
</dbReference>
<evidence type="ECO:0000313" key="12">
    <source>
        <dbReference type="EMBL" id="PVU98616.1"/>
    </source>
</evidence>
<dbReference type="PANTHER" id="PTHR46223">
    <property type="entry name" value="HISTONE-LYSINE N-METHYLTRANSFERASE SUV39H"/>
    <property type="match status" value="1"/>
</dbReference>
<proteinExistence type="predicted"/>
<evidence type="ECO:0000256" key="6">
    <source>
        <dbReference type="ARBA" id="ARBA00022723"/>
    </source>
</evidence>
<evidence type="ECO:0000259" key="10">
    <source>
        <dbReference type="PROSITE" id="PS50867"/>
    </source>
</evidence>
<comment type="caution">
    <text evidence="12">The sequence shown here is derived from an EMBL/GenBank/DDBJ whole genome shotgun (WGS) entry which is preliminary data.</text>
</comment>
<sequence>MSILARYKRSILESQQELTEILEISDPEDDIIKPRTSVHIEILSDDEIDFQQNNSDKTKLEIPNLENIVTSPKEPSPIQEKPACPIEDLFPPTSEPENKIDEKINSSESDTDKPRNGIRSSKESPNSIQKLSSNDKISSPESPKKEIYIEDYKYKDGNITFYVYNKASKNSDLNWQHAYDFENYDIIIDYFNYISSTRKKHLFVSDLLTFLNLEGLIDSQNLPSKTHLEKIFNSHWSSKIKEHKKNLKKINNYSNSVSSRDSENETQKRQETPSSGSSTSSLVPRKTETKLISNLFTNILNKISDKNLSANPSLLRIASKENPKSEKMAKKYKISPEKSHGLVVRKQLLQNFVLSDSIPAQIVPKSTENIRRFEEILNSGNKCGPRITVVNTIDDVSPPLNFVFVDESIYSGNVPRPQTIDLLSCACDVEPMNSSYTLFKRENIVKTYNELINSNLMLKGCMESFCGNNTVEEIESKLDLVCSSNNTSSSDNQTCSHNMGAGNPYNSMGLLLLDPELAIYECNSSCACGPYCFNRVVQRGPRLNLQVFRTKHKGWGVRTLQTLQEGQFIAEYVGEIITYSEADRRGKLNDKLGSTYLFDIDFETAENMTPEFTIDAEKYGNITHFLNHSCVPNLKIRAVYTNHWDSRLHQLAFFTTERIQAGTELTFDYNPSSPFPDDENYEDVSSEIYDTTYGRNHQKRSSKSLLNLPSDYARYNNILRKSKKPSFKHKGYKCYCGAPRCRGFVFNS</sequence>
<evidence type="ECO:0000256" key="3">
    <source>
        <dbReference type="ARBA" id="ARBA00022603"/>
    </source>
</evidence>
<dbReference type="GO" id="GO:0046974">
    <property type="term" value="F:histone H3K9 methyltransferase activity"/>
    <property type="evidence" value="ECO:0007669"/>
    <property type="project" value="TreeGrafter"/>
</dbReference>
<feature type="compositionally biased region" description="Basic and acidic residues" evidence="8">
    <location>
        <begin position="260"/>
        <end position="271"/>
    </location>
</feature>
<dbReference type="STRING" id="61424.A0A2T9Z245"/>
<dbReference type="Proteomes" id="UP000245699">
    <property type="component" value="Unassembled WGS sequence"/>
</dbReference>
<evidence type="ECO:0000313" key="13">
    <source>
        <dbReference type="Proteomes" id="UP000245699"/>
    </source>
</evidence>
<evidence type="ECO:0000256" key="4">
    <source>
        <dbReference type="ARBA" id="ARBA00022679"/>
    </source>
</evidence>
<evidence type="ECO:0000256" key="1">
    <source>
        <dbReference type="ARBA" id="ARBA00004286"/>
    </source>
</evidence>
<dbReference type="GO" id="GO:0005634">
    <property type="term" value="C:nucleus"/>
    <property type="evidence" value="ECO:0007669"/>
    <property type="project" value="InterPro"/>
</dbReference>
<name>A0A2T9Z245_9FUNG</name>
<dbReference type="PROSITE" id="PS50868">
    <property type="entry name" value="POST_SET"/>
    <property type="match status" value="1"/>
</dbReference>
<evidence type="ECO:0000259" key="11">
    <source>
        <dbReference type="PROSITE" id="PS50868"/>
    </source>
</evidence>
<evidence type="ECO:0000259" key="9">
    <source>
        <dbReference type="PROSITE" id="PS50280"/>
    </source>
</evidence>
<dbReference type="GO" id="GO:0008270">
    <property type="term" value="F:zinc ion binding"/>
    <property type="evidence" value="ECO:0007669"/>
    <property type="project" value="InterPro"/>
</dbReference>
<organism evidence="12 13">
    <name type="scientific">Furculomyces boomerangus</name>
    <dbReference type="NCBI Taxonomy" id="61424"/>
    <lineage>
        <taxon>Eukaryota</taxon>
        <taxon>Fungi</taxon>
        <taxon>Fungi incertae sedis</taxon>
        <taxon>Zoopagomycota</taxon>
        <taxon>Kickxellomycotina</taxon>
        <taxon>Harpellomycetes</taxon>
        <taxon>Harpellales</taxon>
        <taxon>Harpellaceae</taxon>
        <taxon>Furculomyces</taxon>
    </lineage>
</organism>
<keyword evidence="6" id="KW-0479">Metal-binding</keyword>
<keyword evidence="5" id="KW-0949">S-adenosyl-L-methionine</keyword>
<dbReference type="AlphaFoldDB" id="A0A2T9Z245"/>
<feature type="domain" description="SET" evidence="9">
    <location>
        <begin position="543"/>
        <end position="670"/>
    </location>
</feature>
<gene>
    <name evidence="12" type="ORF">BB559_001452</name>
</gene>
<dbReference type="SUPFAM" id="SSF82199">
    <property type="entry name" value="SET domain"/>
    <property type="match status" value="1"/>
</dbReference>
<accession>A0A2T9Z245</accession>
<dbReference type="InterPro" id="IPR046341">
    <property type="entry name" value="SET_dom_sf"/>
</dbReference>
<protein>
    <recommendedName>
        <fullName evidence="14">Histone-lysine N-methyltransferase</fullName>
    </recommendedName>
</protein>
<dbReference type="PROSITE" id="PS50280">
    <property type="entry name" value="SET"/>
    <property type="match status" value="1"/>
</dbReference>
<comment type="subcellular location">
    <subcellularLocation>
        <location evidence="1">Chromosome</location>
    </subcellularLocation>
</comment>
<keyword evidence="7" id="KW-0862">Zinc</keyword>
<keyword evidence="4" id="KW-0808">Transferase</keyword>
<feature type="domain" description="Post-SET" evidence="11">
    <location>
        <begin position="730"/>
        <end position="746"/>
    </location>
</feature>
<dbReference type="EMBL" id="MBFT01000073">
    <property type="protein sequence ID" value="PVU98616.1"/>
    <property type="molecule type" value="Genomic_DNA"/>
</dbReference>
<evidence type="ECO:0000256" key="2">
    <source>
        <dbReference type="ARBA" id="ARBA00022454"/>
    </source>
</evidence>
<dbReference type="InterPro" id="IPR001214">
    <property type="entry name" value="SET_dom"/>
</dbReference>
<evidence type="ECO:0008006" key="14">
    <source>
        <dbReference type="Google" id="ProtNLM"/>
    </source>
</evidence>
<dbReference type="SMART" id="SM00317">
    <property type="entry name" value="SET"/>
    <property type="match status" value="1"/>
</dbReference>
<dbReference type="Pfam" id="PF00856">
    <property type="entry name" value="SET"/>
    <property type="match status" value="1"/>
</dbReference>
<dbReference type="GO" id="GO:0005694">
    <property type="term" value="C:chromosome"/>
    <property type="evidence" value="ECO:0007669"/>
    <property type="project" value="UniProtKB-SubCell"/>
</dbReference>
<dbReference type="InterPro" id="IPR007728">
    <property type="entry name" value="Pre-SET_dom"/>
</dbReference>
<dbReference type="PROSITE" id="PS50867">
    <property type="entry name" value="PRE_SET"/>
    <property type="match status" value="1"/>
</dbReference>
<keyword evidence="3" id="KW-0489">Methyltransferase</keyword>
<dbReference type="OrthoDB" id="308383at2759"/>
<feature type="compositionally biased region" description="Basic and acidic residues" evidence="8">
    <location>
        <begin position="96"/>
        <end position="115"/>
    </location>
</feature>
<feature type="compositionally biased region" description="Polar residues" evidence="8">
    <location>
        <begin position="123"/>
        <end position="141"/>
    </location>
</feature>
<evidence type="ECO:0000256" key="7">
    <source>
        <dbReference type="ARBA" id="ARBA00022833"/>
    </source>
</evidence>
<evidence type="ECO:0000256" key="8">
    <source>
        <dbReference type="SAM" id="MobiDB-lite"/>
    </source>
</evidence>
<dbReference type="Gene3D" id="2.170.270.10">
    <property type="entry name" value="SET domain"/>
    <property type="match status" value="1"/>
</dbReference>